<evidence type="ECO:0000313" key="6">
    <source>
        <dbReference type="Proteomes" id="UP000016566"/>
    </source>
</evidence>
<name>U3AAK3_9RHOB</name>
<feature type="domain" description="Methyltransferase type 11" evidence="4">
    <location>
        <begin position="75"/>
        <end position="130"/>
    </location>
</feature>
<keyword evidence="2 5" id="KW-0808">Transferase</keyword>
<dbReference type="InterPro" id="IPR029063">
    <property type="entry name" value="SAM-dependent_MTases_sf"/>
</dbReference>
<gene>
    <name evidence="5" type="ORF">MBELCI_0771</name>
</gene>
<feature type="compositionally biased region" description="Basic and acidic residues" evidence="3">
    <location>
        <begin position="273"/>
        <end position="287"/>
    </location>
</feature>
<protein>
    <submittedName>
        <fullName evidence="5">SAM-dependent methyltransferase, BioC-like</fullName>
    </submittedName>
</protein>
<dbReference type="Proteomes" id="UP000016566">
    <property type="component" value="Unassembled WGS sequence"/>
</dbReference>
<proteinExistence type="predicted"/>
<dbReference type="CDD" id="cd02440">
    <property type="entry name" value="AdoMet_MTases"/>
    <property type="match status" value="1"/>
</dbReference>
<dbReference type="eggNOG" id="COG2226">
    <property type="taxonomic scope" value="Bacteria"/>
</dbReference>
<dbReference type="InterPro" id="IPR013216">
    <property type="entry name" value="Methyltransf_11"/>
</dbReference>
<keyword evidence="1 5" id="KW-0489">Methyltransferase</keyword>
<dbReference type="PANTHER" id="PTHR13090:SF1">
    <property type="entry name" value="ARGININE-HYDROXYLASE NDUFAF5, MITOCHONDRIAL"/>
    <property type="match status" value="1"/>
</dbReference>
<dbReference type="Gene3D" id="3.40.50.150">
    <property type="entry name" value="Vaccinia Virus protein VP39"/>
    <property type="match status" value="1"/>
</dbReference>
<dbReference type="Pfam" id="PF08241">
    <property type="entry name" value="Methyltransf_11"/>
    <property type="match status" value="1"/>
</dbReference>
<dbReference type="EMBL" id="BATB01000006">
    <property type="protein sequence ID" value="GAD54719.1"/>
    <property type="molecule type" value="Genomic_DNA"/>
</dbReference>
<dbReference type="AlphaFoldDB" id="U3AAK3"/>
<dbReference type="SUPFAM" id="SSF53335">
    <property type="entry name" value="S-adenosyl-L-methionine-dependent methyltransferases"/>
    <property type="match status" value="1"/>
</dbReference>
<keyword evidence="6" id="KW-1185">Reference proteome</keyword>
<dbReference type="GO" id="GO:0008757">
    <property type="term" value="F:S-adenosylmethionine-dependent methyltransferase activity"/>
    <property type="evidence" value="ECO:0007669"/>
    <property type="project" value="InterPro"/>
</dbReference>
<reference evidence="5" key="1">
    <citation type="journal article" date="2013" name="Genome Announc.">
        <title>Draft Genome Sequence of Loktanella cinnabarina LL-001T, Isolated from Deep-Sea Floor Sediment.</title>
        <authorList>
            <person name="Nishi S."/>
            <person name="Tsubouchi T."/>
            <person name="Takaki Y."/>
            <person name="Koyanagi R."/>
            <person name="Satoh N."/>
            <person name="Maruyama T."/>
            <person name="Hatada Y."/>
        </authorList>
    </citation>
    <scope>NUCLEOTIDE SEQUENCE [LARGE SCALE GENOMIC DNA]</scope>
    <source>
        <strain evidence="5">LL-001</strain>
    </source>
</reference>
<dbReference type="GO" id="GO:0032259">
    <property type="term" value="P:methylation"/>
    <property type="evidence" value="ECO:0007669"/>
    <property type="project" value="UniProtKB-KW"/>
</dbReference>
<comment type="caution">
    <text evidence="5">The sequence shown here is derived from an EMBL/GenBank/DDBJ whole genome shotgun (WGS) entry which is preliminary data.</text>
</comment>
<evidence type="ECO:0000259" key="4">
    <source>
        <dbReference type="Pfam" id="PF08241"/>
    </source>
</evidence>
<evidence type="ECO:0000313" key="5">
    <source>
        <dbReference type="EMBL" id="GAD54719.1"/>
    </source>
</evidence>
<accession>U3AAK3</accession>
<dbReference type="RefSeq" id="WP_021692827.1">
    <property type="nucleotide sequence ID" value="NZ_BATB01000006.1"/>
</dbReference>
<dbReference type="PANTHER" id="PTHR13090">
    <property type="entry name" value="ARGININE-HYDROXYLASE NDUFAF5, MITOCHONDRIAL"/>
    <property type="match status" value="1"/>
</dbReference>
<sequence length="287" mass="31289">MLDPYLGRMSQTQTTAQRPALFDRRALARHRARAARDPALFLQEAVADDIEDRIAEVNRSFKDVSVVTPWPDLWAARLPRARIVADAETLDLVPASQDLVIHALALHWAEDPIGQLIQCARALRPDGLLIATLFGGETLADLRAALTAAETAVTGGLSPRVAPMGEIRDLGALLQRAGLALPVADGTPYDVSYETPFHLMRDLRAMGESNAMAHRLRRPTRRAVLAEAARLHAETSARPDGRVGARFEVITLTGWAPSADQPQPLRPGSATRSLEEALRRARDDSAD</sequence>
<feature type="region of interest" description="Disordered" evidence="3">
    <location>
        <begin position="257"/>
        <end position="287"/>
    </location>
</feature>
<evidence type="ECO:0000256" key="2">
    <source>
        <dbReference type="ARBA" id="ARBA00022679"/>
    </source>
</evidence>
<organism evidence="5 6">
    <name type="scientific">Limimaricola cinnabarinus LL-001</name>
    <dbReference type="NCBI Taxonomy" id="1337093"/>
    <lineage>
        <taxon>Bacteria</taxon>
        <taxon>Pseudomonadati</taxon>
        <taxon>Pseudomonadota</taxon>
        <taxon>Alphaproteobacteria</taxon>
        <taxon>Rhodobacterales</taxon>
        <taxon>Paracoccaceae</taxon>
        <taxon>Limimaricola</taxon>
    </lineage>
</organism>
<evidence type="ECO:0000256" key="3">
    <source>
        <dbReference type="SAM" id="MobiDB-lite"/>
    </source>
</evidence>
<evidence type="ECO:0000256" key="1">
    <source>
        <dbReference type="ARBA" id="ARBA00022603"/>
    </source>
</evidence>
<dbReference type="STRING" id="1337093.MBELCI_0771"/>
<dbReference type="InterPro" id="IPR050602">
    <property type="entry name" value="Malonyl-ACP_OMT"/>
</dbReference>